<protein>
    <submittedName>
        <fullName evidence="1">Uncharacterized protein</fullName>
    </submittedName>
</protein>
<accession>A0A2P2P1I9</accession>
<dbReference type="AlphaFoldDB" id="A0A2P2P1I9"/>
<reference evidence="1" key="1">
    <citation type="submission" date="2018-02" db="EMBL/GenBank/DDBJ databases">
        <title>Rhizophora mucronata_Transcriptome.</title>
        <authorList>
            <person name="Meera S.P."/>
            <person name="Sreeshan A."/>
            <person name="Augustine A."/>
        </authorList>
    </citation>
    <scope>NUCLEOTIDE SEQUENCE</scope>
    <source>
        <tissue evidence="1">Leaf</tissue>
    </source>
</reference>
<name>A0A2P2P1I9_RHIMU</name>
<sequence length="58" mass="6627">MQDLIQRHAVANSSHSFKARFSLILMYTPLNGNNVIRSWIFVNLALCVFTCPNSLFEP</sequence>
<dbReference type="EMBL" id="GGEC01068182">
    <property type="protein sequence ID" value="MBX48666.1"/>
    <property type="molecule type" value="Transcribed_RNA"/>
</dbReference>
<proteinExistence type="predicted"/>
<evidence type="ECO:0000313" key="1">
    <source>
        <dbReference type="EMBL" id="MBX48666.1"/>
    </source>
</evidence>
<organism evidence="1">
    <name type="scientific">Rhizophora mucronata</name>
    <name type="common">Asiatic mangrove</name>
    <dbReference type="NCBI Taxonomy" id="61149"/>
    <lineage>
        <taxon>Eukaryota</taxon>
        <taxon>Viridiplantae</taxon>
        <taxon>Streptophyta</taxon>
        <taxon>Embryophyta</taxon>
        <taxon>Tracheophyta</taxon>
        <taxon>Spermatophyta</taxon>
        <taxon>Magnoliopsida</taxon>
        <taxon>eudicotyledons</taxon>
        <taxon>Gunneridae</taxon>
        <taxon>Pentapetalae</taxon>
        <taxon>rosids</taxon>
        <taxon>fabids</taxon>
        <taxon>Malpighiales</taxon>
        <taxon>Rhizophoraceae</taxon>
        <taxon>Rhizophora</taxon>
    </lineage>
</organism>